<dbReference type="OrthoDB" id="17199at2759"/>
<evidence type="ECO:0000256" key="8">
    <source>
        <dbReference type="RuleBase" id="RU371123"/>
    </source>
</evidence>
<evidence type="ECO:0000256" key="6">
    <source>
        <dbReference type="ARBA" id="ARBA00023128"/>
    </source>
</evidence>
<evidence type="ECO:0000259" key="10">
    <source>
        <dbReference type="PROSITE" id="PS51324"/>
    </source>
</evidence>
<dbReference type="EC" id="1.8.3.2" evidence="8"/>
<keyword evidence="7" id="KW-1015">Disulfide bond</keyword>
<keyword evidence="5 8" id="KW-0560">Oxidoreductase</keyword>
<dbReference type="Proteomes" id="UP000664203">
    <property type="component" value="Unassembled WGS sequence"/>
</dbReference>
<dbReference type="InterPro" id="IPR036774">
    <property type="entry name" value="ERV/ALR_sulphydryl_oxid_sf"/>
</dbReference>
<comment type="caution">
    <text evidence="11">The sequence shown here is derived from an EMBL/GenBank/DDBJ whole genome shotgun (WGS) entry which is preliminary data.</text>
</comment>
<dbReference type="GO" id="GO:0050660">
    <property type="term" value="F:flavin adenine dinucleotide binding"/>
    <property type="evidence" value="ECO:0007669"/>
    <property type="project" value="TreeGrafter"/>
</dbReference>
<feature type="region of interest" description="Disordered" evidence="9">
    <location>
        <begin position="24"/>
        <end position="67"/>
    </location>
</feature>
<dbReference type="PANTHER" id="PTHR12645:SF0">
    <property type="entry name" value="FAD-LINKED SULFHYDRYL OXIDASE ALR"/>
    <property type="match status" value="1"/>
</dbReference>
<dbReference type="GO" id="GO:0016971">
    <property type="term" value="F:flavin-dependent sulfhydryl oxidase activity"/>
    <property type="evidence" value="ECO:0007669"/>
    <property type="project" value="InterPro"/>
</dbReference>
<dbReference type="InterPro" id="IPR017905">
    <property type="entry name" value="ERV/ALR_sulphydryl_oxidase"/>
</dbReference>
<proteinExistence type="predicted"/>
<comment type="cofactor">
    <cofactor evidence="1 8">
        <name>FAD</name>
        <dbReference type="ChEBI" id="CHEBI:57692"/>
    </cofactor>
</comment>
<keyword evidence="3 8" id="KW-0285">Flavoprotein</keyword>
<name>A0A8H3F4K3_9LECA</name>
<dbReference type="InterPro" id="IPR039799">
    <property type="entry name" value="ALR/ERV"/>
</dbReference>
<accession>A0A8H3F4K3</accession>
<reference evidence="11" key="1">
    <citation type="submission" date="2021-03" db="EMBL/GenBank/DDBJ databases">
        <authorList>
            <person name="Tagirdzhanova G."/>
        </authorList>
    </citation>
    <scope>NUCLEOTIDE SEQUENCE</scope>
</reference>
<evidence type="ECO:0000256" key="9">
    <source>
        <dbReference type="SAM" id="MobiDB-lite"/>
    </source>
</evidence>
<feature type="domain" description="ERV/ALR sulfhydryl oxidase" evidence="10">
    <location>
        <begin position="125"/>
        <end position="227"/>
    </location>
</feature>
<evidence type="ECO:0000256" key="7">
    <source>
        <dbReference type="ARBA" id="ARBA00023157"/>
    </source>
</evidence>
<comment type="subcellular location">
    <subcellularLocation>
        <location evidence="2">Mitochondrion intermembrane space</location>
    </subcellularLocation>
</comment>
<feature type="region of interest" description="Disordered" evidence="9">
    <location>
        <begin position="99"/>
        <end position="122"/>
    </location>
</feature>
<dbReference type="PANTHER" id="PTHR12645">
    <property type="entry name" value="ALR/ERV"/>
    <property type="match status" value="1"/>
</dbReference>
<dbReference type="Gene3D" id="4.10.320.60">
    <property type="match status" value="1"/>
</dbReference>
<evidence type="ECO:0000256" key="5">
    <source>
        <dbReference type="ARBA" id="ARBA00023002"/>
    </source>
</evidence>
<keyword evidence="12" id="KW-1185">Reference proteome</keyword>
<feature type="compositionally biased region" description="Basic and acidic residues" evidence="9">
    <location>
        <begin position="32"/>
        <end position="57"/>
    </location>
</feature>
<keyword evidence="4 8" id="KW-0274">FAD</keyword>
<dbReference type="Pfam" id="PF04777">
    <property type="entry name" value="Evr1_Alr"/>
    <property type="match status" value="1"/>
</dbReference>
<dbReference type="SUPFAM" id="SSF69000">
    <property type="entry name" value="FAD-dependent thiol oxidase"/>
    <property type="match status" value="1"/>
</dbReference>
<protein>
    <recommendedName>
        <fullName evidence="8">Sulfhydryl oxidase</fullName>
        <ecNumber evidence="8">1.8.3.2</ecNumber>
    </recommendedName>
</protein>
<evidence type="ECO:0000313" key="11">
    <source>
        <dbReference type="EMBL" id="CAF9918402.1"/>
    </source>
</evidence>
<dbReference type="PROSITE" id="PS51324">
    <property type="entry name" value="ERV_ALR"/>
    <property type="match status" value="1"/>
</dbReference>
<keyword evidence="6" id="KW-0496">Mitochondrion</keyword>
<comment type="catalytic activity">
    <reaction evidence="8">
        <text>2 R'C(R)SH + O2 = R'C(R)S-S(R)CR' + H2O2</text>
        <dbReference type="Rhea" id="RHEA:17357"/>
        <dbReference type="ChEBI" id="CHEBI:15379"/>
        <dbReference type="ChEBI" id="CHEBI:16240"/>
        <dbReference type="ChEBI" id="CHEBI:16520"/>
        <dbReference type="ChEBI" id="CHEBI:17412"/>
        <dbReference type="EC" id="1.8.3.2"/>
    </reaction>
</comment>
<evidence type="ECO:0000256" key="3">
    <source>
        <dbReference type="ARBA" id="ARBA00022630"/>
    </source>
</evidence>
<evidence type="ECO:0000256" key="1">
    <source>
        <dbReference type="ARBA" id="ARBA00001974"/>
    </source>
</evidence>
<dbReference type="FunFam" id="1.20.120.310:FF:000003">
    <property type="entry name" value="Sulfhydryl oxidase"/>
    <property type="match status" value="1"/>
</dbReference>
<organism evidence="11 12">
    <name type="scientific">Alectoria fallacina</name>
    <dbReference type="NCBI Taxonomy" id="1903189"/>
    <lineage>
        <taxon>Eukaryota</taxon>
        <taxon>Fungi</taxon>
        <taxon>Dikarya</taxon>
        <taxon>Ascomycota</taxon>
        <taxon>Pezizomycotina</taxon>
        <taxon>Lecanoromycetes</taxon>
        <taxon>OSLEUM clade</taxon>
        <taxon>Lecanoromycetidae</taxon>
        <taxon>Lecanorales</taxon>
        <taxon>Lecanorineae</taxon>
        <taxon>Parmeliaceae</taxon>
        <taxon>Alectoria</taxon>
    </lineage>
</organism>
<dbReference type="Gene3D" id="1.20.120.310">
    <property type="entry name" value="ERV/ALR sulfhydryl oxidase domain"/>
    <property type="match status" value="1"/>
</dbReference>
<dbReference type="EMBL" id="CAJPDR010000111">
    <property type="protein sequence ID" value="CAF9918402.1"/>
    <property type="molecule type" value="Genomic_DNA"/>
</dbReference>
<dbReference type="AlphaFoldDB" id="A0A8H3F4K3"/>
<gene>
    <name evidence="11" type="ORF">ALECFALPRED_000668</name>
</gene>
<evidence type="ECO:0000256" key="2">
    <source>
        <dbReference type="ARBA" id="ARBA00004569"/>
    </source>
</evidence>
<evidence type="ECO:0000256" key="4">
    <source>
        <dbReference type="ARBA" id="ARBA00022827"/>
    </source>
</evidence>
<dbReference type="GO" id="GO:0005758">
    <property type="term" value="C:mitochondrial intermembrane space"/>
    <property type="evidence" value="ECO:0007669"/>
    <property type="project" value="UniProtKB-SubCell"/>
</dbReference>
<sequence>MDGMALFLFAETRCRSLAGSDELSSVVRGSFRRPDSGKSMDKFFSDVQKKDRKHTTESEDPAAPEEKALPKGVVLGKDGKPCRSCTSVASWAAMIKKDTAASSPTTTPPATPTSSTYAHEPPADCPPDVEALGRSTWTFLHTLSASYPPAASPSQQSEMKQFLALFSRLYPCWTCAEDFQEWMGRRGNAPRVEGREGLGRWMCEAHNEVNRKLGKREFECARWEERWRTGWGDGRCD</sequence>
<evidence type="ECO:0000313" key="12">
    <source>
        <dbReference type="Proteomes" id="UP000664203"/>
    </source>
</evidence>